<dbReference type="NCBIfam" id="TIGR00229">
    <property type="entry name" value="sensory_box"/>
    <property type="match status" value="2"/>
</dbReference>
<feature type="domain" description="PAC" evidence="8">
    <location>
        <begin position="351"/>
        <end position="405"/>
    </location>
</feature>
<dbReference type="PANTHER" id="PTHR47429">
    <property type="entry name" value="PROTEIN TWIN LOV 1"/>
    <property type="match status" value="1"/>
</dbReference>
<dbReference type="CDD" id="cd00130">
    <property type="entry name" value="PAS"/>
    <property type="match status" value="2"/>
</dbReference>
<evidence type="ECO:0000256" key="2">
    <source>
        <dbReference type="ARBA" id="ARBA00022606"/>
    </source>
</evidence>
<dbReference type="AlphaFoldDB" id="A0A126WXD4"/>
<feature type="domain" description="PAS" evidence="7">
    <location>
        <begin position="304"/>
        <end position="350"/>
    </location>
</feature>
<dbReference type="EMBL" id="KU699107">
    <property type="protein sequence ID" value="AML77136.1"/>
    <property type="molecule type" value="mRNA"/>
</dbReference>
<evidence type="ECO:0000256" key="4">
    <source>
        <dbReference type="ARBA" id="ARBA00022643"/>
    </source>
</evidence>
<dbReference type="GO" id="GO:0005634">
    <property type="term" value="C:nucleus"/>
    <property type="evidence" value="ECO:0007669"/>
    <property type="project" value="TreeGrafter"/>
</dbReference>
<reference evidence="9" key="1">
    <citation type="journal article" date="2016" name="Proc. Natl. Acad. Sci. U.S.A.">
        <title>Functional and topological diversity of LOV domain photoreceptors.</title>
        <authorList>
            <person name="Glantz S.T."/>
            <person name="Carpenter E.J."/>
            <person name="Melkonian M."/>
            <person name="Gardner K.H."/>
            <person name="Boyden E.S."/>
            <person name="Wong G.K."/>
            <person name="Chow B.Y."/>
        </authorList>
    </citation>
    <scope>NUCLEOTIDE SEQUENCE</scope>
    <source>
        <strain evidence="9">FZJL_2012183</strain>
    </source>
</reference>
<dbReference type="Gene3D" id="3.30.450.20">
    <property type="entry name" value="PAS domain"/>
    <property type="match status" value="2"/>
</dbReference>
<dbReference type="Pfam" id="PF13426">
    <property type="entry name" value="PAS_9"/>
    <property type="match status" value="2"/>
</dbReference>
<protein>
    <submittedName>
        <fullName evidence="9">Putative LOV domain-containing protein</fullName>
    </submittedName>
</protein>
<dbReference type="FunFam" id="3.30.450.20:FF:000211">
    <property type="entry name" value="Protein TWIN LOV 1"/>
    <property type="match status" value="1"/>
</dbReference>
<feature type="domain" description="PAS" evidence="7">
    <location>
        <begin position="30"/>
        <end position="103"/>
    </location>
</feature>
<keyword evidence="1" id="KW-0600">Photoreceptor protein</keyword>
<evidence type="ECO:0000256" key="1">
    <source>
        <dbReference type="ARBA" id="ARBA00022543"/>
    </source>
</evidence>
<sequence length="435" mass="47991">MGLLVLVRARNMGSELGFGRLIEQSLNNRYSSWIHEALDEFSDNFFITDPCISGHPIVFVSRGFLKMFGYSREEVIGRNGRLFQGPGTDSRSLMEIREAIREEKTIQTSLLNYRKDGTPIWILFHLSPVFAKEDGRVIHFVTVEVPILKKSNSGRVEDVLGAHSWSNRSCSGSAGTFSSSSSDCLRSDIVYGSCRRELYRDSGVEFNRALLFDSFFDSDNRGLQAEESCEASIHVKQTAADSASSILSTLSRCSELTGKLVCEKRCCSRDPHGIVPLGSSLIISLGRIKQSFVLTDPHLPNMPIVYASDAFLSLTGYSRTEVLGRNCRFLQGPDTNVEAVNQIRQSIQAERPCGVRILNYRKDSSLFWNLLHISPVRNASGKIAFYVGVQLDEDSVNDGQVLSPEMRQLGAVGAVKVAVRSLSGAGPSKSQGNTV</sequence>
<dbReference type="SUPFAM" id="SSF55785">
    <property type="entry name" value="PYP-like sensor domain (PAS domain)"/>
    <property type="match status" value="2"/>
</dbReference>
<dbReference type="SMART" id="SM00091">
    <property type="entry name" value="PAS"/>
    <property type="match status" value="2"/>
</dbReference>
<dbReference type="PANTHER" id="PTHR47429:SF2">
    <property type="entry name" value="PROTEIN TWIN LOV 1"/>
    <property type="match status" value="1"/>
</dbReference>
<dbReference type="PROSITE" id="PS50112">
    <property type="entry name" value="PAS"/>
    <property type="match status" value="2"/>
</dbReference>
<dbReference type="InterPro" id="IPR000014">
    <property type="entry name" value="PAS"/>
</dbReference>
<evidence type="ECO:0000313" key="9">
    <source>
        <dbReference type="EMBL" id="AML77136.1"/>
    </source>
</evidence>
<dbReference type="SMART" id="SM00086">
    <property type="entry name" value="PAC"/>
    <property type="match status" value="2"/>
</dbReference>
<evidence type="ECO:0000256" key="3">
    <source>
        <dbReference type="ARBA" id="ARBA00022630"/>
    </source>
</evidence>
<dbReference type="PROSITE" id="PS50113">
    <property type="entry name" value="PAC"/>
    <property type="match status" value="1"/>
</dbReference>
<keyword evidence="5" id="KW-0157">Chromophore</keyword>
<dbReference type="InterPro" id="IPR035965">
    <property type="entry name" value="PAS-like_dom_sf"/>
</dbReference>
<proteinExistence type="evidence at transcript level"/>
<keyword evidence="6" id="KW-0675">Receptor</keyword>
<dbReference type="InterPro" id="IPR000700">
    <property type="entry name" value="PAS-assoc_C"/>
</dbReference>
<keyword evidence="4" id="KW-0288">FMN</keyword>
<keyword evidence="3" id="KW-0285">Flavoprotein</keyword>
<organism evidence="9">
    <name type="scientific">Austrobaileya scandens</name>
    <dbReference type="NCBI Taxonomy" id="13351"/>
    <lineage>
        <taxon>Eukaryota</taxon>
        <taxon>Viridiplantae</taxon>
        <taxon>Streptophyta</taxon>
        <taxon>Embryophyta</taxon>
        <taxon>Tracheophyta</taxon>
        <taxon>Spermatophyta</taxon>
        <taxon>Magnoliopsida</taxon>
        <taxon>Austrobaileyales</taxon>
        <taxon>Austrobaileyaceae</taxon>
        <taxon>Austrobaileya</taxon>
    </lineage>
</organism>
<dbReference type="GO" id="GO:0009637">
    <property type="term" value="P:response to blue light"/>
    <property type="evidence" value="ECO:0007669"/>
    <property type="project" value="UniProtKB-ARBA"/>
</dbReference>
<evidence type="ECO:0000259" key="8">
    <source>
        <dbReference type="PROSITE" id="PS50113"/>
    </source>
</evidence>
<dbReference type="InterPro" id="IPR001610">
    <property type="entry name" value="PAC"/>
</dbReference>
<keyword evidence="2" id="KW-0716">Sensory transduction</keyword>
<evidence type="ECO:0000259" key="7">
    <source>
        <dbReference type="PROSITE" id="PS50112"/>
    </source>
</evidence>
<name>A0A126WXD4_9MAGN</name>
<accession>A0A126WXD4</accession>
<evidence type="ECO:0000256" key="5">
    <source>
        <dbReference type="ARBA" id="ARBA00022991"/>
    </source>
</evidence>
<evidence type="ECO:0000256" key="6">
    <source>
        <dbReference type="ARBA" id="ARBA00023170"/>
    </source>
</evidence>
<dbReference type="GO" id="GO:0009881">
    <property type="term" value="F:photoreceptor activity"/>
    <property type="evidence" value="ECO:0007669"/>
    <property type="project" value="UniProtKB-KW"/>
</dbReference>